<name>A0A1G9YMI7_9FIRM</name>
<evidence type="ECO:0000313" key="2">
    <source>
        <dbReference type="Proteomes" id="UP000214880"/>
    </source>
</evidence>
<reference evidence="1 2" key="1">
    <citation type="submission" date="2016-10" db="EMBL/GenBank/DDBJ databases">
        <authorList>
            <person name="de Groot N.N."/>
        </authorList>
    </citation>
    <scope>NUCLEOTIDE SEQUENCE [LARGE SCALE GENOMIC DNA]</scope>
    <source>
        <strain evidence="1 2">DSM 1736</strain>
    </source>
</reference>
<dbReference type="EMBL" id="FNHB01000012">
    <property type="protein sequence ID" value="SDN10232.1"/>
    <property type="molecule type" value="Genomic_DNA"/>
</dbReference>
<protein>
    <submittedName>
        <fullName evidence="1">Uncharacterized protein</fullName>
    </submittedName>
</protein>
<organism evidence="1 2">
    <name type="scientific">Dendrosporobacter quercicolus</name>
    <dbReference type="NCBI Taxonomy" id="146817"/>
    <lineage>
        <taxon>Bacteria</taxon>
        <taxon>Bacillati</taxon>
        <taxon>Bacillota</taxon>
        <taxon>Negativicutes</taxon>
        <taxon>Selenomonadales</taxon>
        <taxon>Sporomusaceae</taxon>
        <taxon>Dendrosporobacter</taxon>
    </lineage>
</organism>
<sequence length="39" mass="4863">MGLRMYSMPARLLYGEKRIKLFLSREEIMQQFELIFFYL</sequence>
<dbReference type="AlphaFoldDB" id="A0A1G9YMI7"/>
<gene>
    <name evidence="1" type="ORF">SAMN04488502_1123</name>
</gene>
<proteinExistence type="predicted"/>
<accession>A0A1G9YMI7</accession>
<dbReference type="STRING" id="146817.SAMN04488502_1123"/>
<evidence type="ECO:0000313" key="1">
    <source>
        <dbReference type="EMBL" id="SDN10232.1"/>
    </source>
</evidence>
<dbReference type="Proteomes" id="UP000214880">
    <property type="component" value="Unassembled WGS sequence"/>
</dbReference>
<keyword evidence="2" id="KW-1185">Reference proteome</keyword>